<dbReference type="AlphaFoldDB" id="A0AAD7TQ53"/>
<feature type="compositionally biased region" description="Acidic residues" evidence="1">
    <location>
        <begin position="236"/>
        <end position="249"/>
    </location>
</feature>
<evidence type="ECO:0000259" key="2">
    <source>
        <dbReference type="PROSITE" id="PS00028"/>
    </source>
</evidence>
<sequence length="417" mass="45369">MIALAHSQNASAQMAALAFSSSQSRSVISNAGWPSYTPHQFELDAELDEDELDREIRGYPVDEESGDDLDIEVGSDDFEVVGVVYDSDEECGEDSQDSDALVDGLTKDLGSSASGNAYTHPTECFTDSVFPQVDSNVEDDSDEEEDSDVEGISNAENDSAVEDDNSDAEGDLDTEGHSDAEGDSDVGYHTDVEDDLDEREQTLGETSGLHAPSTPTSPEVTLIHEDASSKRKREDSEGEETSGDDEDQVCEPPRKTRRTARRGNRSTRTRMTKREADSHRQKGTGAVCGVDGCEVLVSDWKAAKAHLDTYHYAEECAVEASSKNAPAKSVKGKRRVGKANRNGEDKENVSAAKRVRCKYAKCEDSFTSVDNAYRHVKTVHWKLDSSLCTKCGVSFARLDSLRRHVQSNTCKGKAAAG</sequence>
<feature type="compositionally biased region" description="Acidic residues" evidence="1">
    <location>
        <begin position="159"/>
        <end position="173"/>
    </location>
</feature>
<feature type="region of interest" description="Disordered" evidence="1">
    <location>
        <begin position="327"/>
        <end position="347"/>
    </location>
</feature>
<feature type="compositionally biased region" description="Basic and acidic residues" evidence="1">
    <location>
        <begin position="222"/>
        <end position="235"/>
    </location>
</feature>
<dbReference type="InterPro" id="IPR013087">
    <property type="entry name" value="Znf_C2H2_type"/>
</dbReference>
<dbReference type="PROSITE" id="PS00028">
    <property type="entry name" value="ZINC_FINGER_C2H2_1"/>
    <property type="match status" value="1"/>
</dbReference>
<organism evidence="3 4">
    <name type="scientific">Trametes cubensis</name>
    <dbReference type="NCBI Taxonomy" id="1111947"/>
    <lineage>
        <taxon>Eukaryota</taxon>
        <taxon>Fungi</taxon>
        <taxon>Dikarya</taxon>
        <taxon>Basidiomycota</taxon>
        <taxon>Agaricomycotina</taxon>
        <taxon>Agaricomycetes</taxon>
        <taxon>Polyporales</taxon>
        <taxon>Polyporaceae</taxon>
        <taxon>Trametes</taxon>
    </lineage>
</organism>
<proteinExistence type="predicted"/>
<dbReference type="SMART" id="SM00355">
    <property type="entry name" value="ZnF_C2H2"/>
    <property type="match status" value="3"/>
</dbReference>
<accession>A0AAD7TQ53</accession>
<dbReference type="EMBL" id="JAPEVG010000199">
    <property type="protein sequence ID" value="KAJ8474092.1"/>
    <property type="molecule type" value="Genomic_DNA"/>
</dbReference>
<feature type="compositionally biased region" description="Basic residues" evidence="1">
    <location>
        <begin position="255"/>
        <end position="271"/>
    </location>
</feature>
<reference evidence="3" key="1">
    <citation type="submission" date="2022-11" db="EMBL/GenBank/DDBJ databases">
        <title>Genome Sequence of Cubamyces cubensis.</title>
        <authorList>
            <person name="Buettner E."/>
        </authorList>
    </citation>
    <scope>NUCLEOTIDE SEQUENCE</scope>
    <source>
        <strain evidence="3">MPL-01</strain>
    </source>
</reference>
<feature type="compositionally biased region" description="Basic and acidic residues" evidence="1">
    <location>
        <begin position="174"/>
        <end position="191"/>
    </location>
</feature>
<feature type="compositionally biased region" description="Acidic residues" evidence="1">
    <location>
        <begin position="136"/>
        <end position="149"/>
    </location>
</feature>
<dbReference type="Pfam" id="PF00096">
    <property type="entry name" value="zf-C2H2"/>
    <property type="match status" value="1"/>
</dbReference>
<feature type="region of interest" description="Disordered" evidence="1">
    <location>
        <begin position="86"/>
        <end position="283"/>
    </location>
</feature>
<protein>
    <recommendedName>
        <fullName evidence="2">C2H2-type domain-containing protein</fullName>
    </recommendedName>
</protein>
<dbReference type="Proteomes" id="UP001215151">
    <property type="component" value="Unassembled WGS sequence"/>
</dbReference>
<dbReference type="InterPro" id="IPR036236">
    <property type="entry name" value="Znf_C2H2_sf"/>
</dbReference>
<gene>
    <name evidence="3" type="ORF">ONZ51_g7441</name>
</gene>
<evidence type="ECO:0000256" key="1">
    <source>
        <dbReference type="SAM" id="MobiDB-lite"/>
    </source>
</evidence>
<keyword evidence="4" id="KW-1185">Reference proteome</keyword>
<feature type="domain" description="C2H2-type" evidence="2">
    <location>
        <begin position="357"/>
        <end position="380"/>
    </location>
</feature>
<evidence type="ECO:0000313" key="4">
    <source>
        <dbReference type="Proteomes" id="UP001215151"/>
    </source>
</evidence>
<feature type="compositionally biased region" description="Acidic residues" evidence="1">
    <location>
        <begin position="86"/>
        <end position="97"/>
    </location>
</feature>
<feature type="compositionally biased region" description="Polar residues" evidence="1">
    <location>
        <begin position="109"/>
        <end position="119"/>
    </location>
</feature>
<comment type="caution">
    <text evidence="3">The sequence shown here is derived from an EMBL/GenBank/DDBJ whole genome shotgun (WGS) entry which is preliminary data.</text>
</comment>
<dbReference type="Gene3D" id="3.30.160.60">
    <property type="entry name" value="Classic Zinc Finger"/>
    <property type="match status" value="1"/>
</dbReference>
<dbReference type="SUPFAM" id="SSF57667">
    <property type="entry name" value="beta-beta-alpha zinc fingers"/>
    <property type="match status" value="1"/>
</dbReference>
<name>A0AAD7TQ53_9APHY</name>
<evidence type="ECO:0000313" key="3">
    <source>
        <dbReference type="EMBL" id="KAJ8474092.1"/>
    </source>
</evidence>